<gene>
    <name evidence="2" type="ORF">LTR09_004164</name>
</gene>
<proteinExistence type="predicted"/>
<dbReference type="Proteomes" id="UP001271007">
    <property type="component" value="Unassembled WGS sequence"/>
</dbReference>
<comment type="caution">
    <text evidence="2">The sequence shown here is derived from an EMBL/GenBank/DDBJ whole genome shotgun (WGS) entry which is preliminary data.</text>
</comment>
<protein>
    <submittedName>
        <fullName evidence="2">Uncharacterized protein</fullName>
    </submittedName>
</protein>
<evidence type="ECO:0000256" key="1">
    <source>
        <dbReference type="SAM" id="MobiDB-lite"/>
    </source>
</evidence>
<name>A0AAJ0GAY5_9PEZI</name>
<sequence length="83" mass="9494">MADPALPVQHPKLRLMIFEQVLVADKPIRIARRVDEVATDKARKDFEVDRKRFGLAPSAREPSPSRYLTAEIISRSGKKKKRP</sequence>
<dbReference type="EMBL" id="JAWDJX010000010">
    <property type="protein sequence ID" value="KAK3055004.1"/>
    <property type="molecule type" value="Genomic_DNA"/>
</dbReference>
<evidence type="ECO:0000313" key="2">
    <source>
        <dbReference type="EMBL" id="KAK3055004.1"/>
    </source>
</evidence>
<dbReference type="AlphaFoldDB" id="A0AAJ0GAY5"/>
<feature type="region of interest" description="Disordered" evidence="1">
    <location>
        <begin position="57"/>
        <end position="83"/>
    </location>
</feature>
<keyword evidence="3" id="KW-1185">Reference proteome</keyword>
<organism evidence="2 3">
    <name type="scientific">Extremus antarcticus</name>
    <dbReference type="NCBI Taxonomy" id="702011"/>
    <lineage>
        <taxon>Eukaryota</taxon>
        <taxon>Fungi</taxon>
        <taxon>Dikarya</taxon>
        <taxon>Ascomycota</taxon>
        <taxon>Pezizomycotina</taxon>
        <taxon>Dothideomycetes</taxon>
        <taxon>Dothideomycetidae</taxon>
        <taxon>Mycosphaerellales</taxon>
        <taxon>Extremaceae</taxon>
        <taxon>Extremus</taxon>
    </lineage>
</organism>
<reference evidence="2" key="1">
    <citation type="submission" date="2023-04" db="EMBL/GenBank/DDBJ databases">
        <title>Black Yeasts Isolated from many extreme environments.</title>
        <authorList>
            <person name="Coleine C."/>
            <person name="Stajich J.E."/>
            <person name="Selbmann L."/>
        </authorList>
    </citation>
    <scope>NUCLEOTIDE SEQUENCE</scope>
    <source>
        <strain evidence="2">CCFEE 5312</strain>
    </source>
</reference>
<evidence type="ECO:0000313" key="3">
    <source>
        <dbReference type="Proteomes" id="UP001271007"/>
    </source>
</evidence>
<accession>A0AAJ0GAY5</accession>